<dbReference type="InterPro" id="IPR012223">
    <property type="entry name" value="TEII"/>
</dbReference>
<dbReference type="Gene3D" id="3.40.50.1820">
    <property type="entry name" value="alpha/beta hydrolase"/>
    <property type="match status" value="1"/>
</dbReference>
<organism evidence="3 4">
    <name type="scientific">Coccomyxa subellipsoidea</name>
    <dbReference type="NCBI Taxonomy" id="248742"/>
    <lineage>
        <taxon>Eukaryota</taxon>
        <taxon>Viridiplantae</taxon>
        <taxon>Chlorophyta</taxon>
        <taxon>core chlorophytes</taxon>
        <taxon>Trebouxiophyceae</taxon>
        <taxon>Trebouxiophyceae incertae sedis</taxon>
        <taxon>Coccomyxaceae</taxon>
        <taxon>Coccomyxa</taxon>
    </lineage>
</organism>
<dbReference type="InterPro" id="IPR001031">
    <property type="entry name" value="Thioesterase"/>
</dbReference>
<gene>
    <name evidence="3" type="ORF">WJX75_002149</name>
</gene>
<comment type="similarity">
    <text evidence="1">Belongs to the thioesterase family.</text>
</comment>
<dbReference type="SUPFAM" id="SSF53474">
    <property type="entry name" value="alpha/beta-Hydrolases"/>
    <property type="match status" value="1"/>
</dbReference>
<accession>A0ABR2YT54</accession>
<dbReference type="PANTHER" id="PTHR11487">
    <property type="entry name" value="THIOESTERASE"/>
    <property type="match status" value="1"/>
</dbReference>
<feature type="domain" description="Thioesterase" evidence="2">
    <location>
        <begin position="115"/>
        <end position="307"/>
    </location>
</feature>
<dbReference type="EMBL" id="JALJOT010000005">
    <property type="protein sequence ID" value="KAK9914907.1"/>
    <property type="molecule type" value="Genomic_DNA"/>
</dbReference>
<dbReference type="Pfam" id="PF00975">
    <property type="entry name" value="Thioesterase"/>
    <property type="match status" value="1"/>
</dbReference>
<name>A0ABR2YT54_9CHLO</name>
<reference evidence="3 4" key="1">
    <citation type="journal article" date="2024" name="Nat. Commun.">
        <title>Phylogenomics reveals the evolutionary origins of lichenization in chlorophyte algae.</title>
        <authorList>
            <person name="Puginier C."/>
            <person name="Libourel C."/>
            <person name="Otte J."/>
            <person name="Skaloud P."/>
            <person name="Haon M."/>
            <person name="Grisel S."/>
            <person name="Petersen M."/>
            <person name="Berrin J.G."/>
            <person name="Delaux P.M."/>
            <person name="Dal Grande F."/>
            <person name="Keller J."/>
        </authorList>
    </citation>
    <scope>NUCLEOTIDE SEQUENCE [LARGE SCALE GENOMIC DNA]</scope>
    <source>
        <strain evidence="3 4">SAG 216-7</strain>
    </source>
</reference>
<proteinExistence type="inferred from homology"/>
<protein>
    <recommendedName>
        <fullName evidence="2">Thioesterase domain-containing protein</fullName>
    </recommendedName>
</protein>
<dbReference type="Proteomes" id="UP001491310">
    <property type="component" value="Unassembled WGS sequence"/>
</dbReference>
<dbReference type="PANTHER" id="PTHR11487:SF0">
    <property type="entry name" value="S-ACYL FATTY ACID SYNTHASE THIOESTERASE, MEDIUM CHAIN"/>
    <property type="match status" value="1"/>
</dbReference>
<evidence type="ECO:0000256" key="1">
    <source>
        <dbReference type="ARBA" id="ARBA00007169"/>
    </source>
</evidence>
<keyword evidence="4" id="KW-1185">Reference proteome</keyword>
<evidence type="ECO:0000259" key="2">
    <source>
        <dbReference type="Pfam" id="PF00975"/>
    </source>
</evidence>
<dbReference type="InterPro" id="IPR029058">
    <property type="entry name" value="AB_hydrolase_fold"/>
</dbReference>
<comment type="caution">
    <text evidence="3">The sequence shown here is derived from an EMBL/GenBank/DDBJ whole genome shotgun (WGS) entry which is preliminary data.</text>
</comment>
<evidence type="ECO:0000313" key="3">
    <source>
        <dbReference type="EMBL" id="KAK9914907.1"/>
    </source>
</evidence>
<evidence type="ECO:0000313" key="4">
    <source>
        <dbReference type="Proteomes" id="UP001491310"/>
    </source>
</evidence>
<sequence>MDEDIVRKINLIEVLQEKAESEGHCIEDPPLSWNEDRIRQHFAQLSVVSPSPTPNDDVEFRKWFPGLPLSRTSCPKPRWRVVCFPNAGNAEDMYTSEGTGARKVSSPLLEWCRANDAECLAVQPPGRNMRMKEPCITTCQHMAAALLPVLASKLQDTPYIVIGHSVGTWNAFEFLMLARSEGVPMPRHLFLSAMAAPDIPVEQRPWKRQRSLSEADFKEECKAWDVNEVLFTPALWPTYHSLMRADFTLFDEYDFTQLGAEPFGFPITSFFGTRDCRIKADMVRGWQRFTKGEFECLAVEGHHLWPLVKESKVVWLNAIVERLKRL</sequence>